<name>A0ABD0QP33_CIRMR</name>
<feature type="region of interest" description="Disordered" evidence="5">
    <location>
        <begin position="144"/>
        <end position="316"/>
    </location>
</feature>
<feature type="compositionally biased region" description="Basic and acidic residues" evidence="5">
    <location>
        <begin position="291"/>
        <end position="316"/>
    </location>
</feature>
<feature type="compositionally biased region" description="Basic and acidic residues" evidence="5">
    <location>
        <begin position="259"/>
        <end position="268"/>
    </location>
</feature>
<feature type="region of interest" description="Disordered" evidence="5">
    <location>
        <begin position="40"/>
        <end position="79"/>
    </location>
</feature>
<sequence length="459" mass="51796">MRLDQSIWEDSCEVQDRSKQTLIGAIEAPERDVLEEIAPEMTEGTATVQPTSEVAIRERPQTLEDPNQRTRAKRESRRMRELEQAKFSLELLKVRSTGGVSPSEERRWSMELVSEIAHTPQGTPDSQSSKGSFELLNIDDYFKDKAPCAEPEDLGSPSVPDKHDMFSNIPESALPSDTPTPDILSKPASQPEPPKMQNSLPTFYIPPSESGSLTVKPTMNSDTPCPDGPSKPMKDRKESTRRPMVVVISMQKESLINEPDVKPPEVKDSAAQTSEPPSPAQPSSDSLYVLERLKKLNEEKEERQKHQHQQNEKDMMEQIRQQTHILKNERKSFAQHEKEMFEKHRVEALQRIEQSRQEGSGGKPDRIFTDRGPAPIAQPEPDFSSQPLVPEKEPAPSIFRDQPKDTRSVAEGWAPKLTLESRADEARRRINTKPSTQNVNINMSERPGIFFSPVAKVSK</sequence>
<keyword evidence="7" id="KW-1185">Reference proteome</keyword>
<feature type="compositionally biased region" description="Polar residues" evidence="5">
    <location>
        <begin position="270"/>
        <end position="286"/>
    </location>
</feature>
<evidence type="ECO:0000256" key="2">
    <source>
        <dbReference type="ARBA" id="ARBA00004496"/>
    </source>
</evidence>
<feature type="region of interest" description="Disordered" evidence="5">
    <location>
        <begin position="351"/>
        <end position="415"/>
    </location>
</feature>
<feature type="compositionally biased region" description="Basic and acidic residues" evidence="5">
    <location>
        <begin position="232"/>
        <end position="241"/>
    </location>
</feature>
<reference evidence="6 7" key="1">
    <citation type="submission" date="2024-05" db="EMBL/GenBank/DDBJ databases">
        <title>Genome sequencing and assembly of Indian major carp, Cirrhinus mrigala (Hamilton, 1822).</title>
        <authorList>
            <person name="Mohindra V."/>
            <person name="Chowdhury L.M."/>
            <person name="Lal K."/>
            <person name="Jena J.K."/>
        </authorList>
    </citation>
    <scope>NUCLEOTIDE SEQUENCE [LARGE SCALE GENOMIC DNA]</scope>
    <source>
        <strain evidence="6">CM1030</strain>
        <tissue evidence="6">Blood</tissue>
    </source>
</reference>
<dbReference type="EMBL" id="JAMKFB020000007">
    <property type="protein sequence ID" value="KAL0187995.1"/>
    <property type="molecule type" value="Genomic_DNA"/>
</dbReference>
<dbReference type="Proteomes" id="UP001529510">
    <property type="component" value="Unassembled WGS sequence"/>
</dbReference>
<evidence type="ECO:0000256" key="1">
    <source>
        <dbReference type="ARBA" id="ARBA00004370"/>
    </source>
</evidence>
<keyword evidence="3" id="KW-0963">Cytoplasm</keyword>
<evidence type="ECO:0000256" key="5">
    <source>
        <dbReference type="SAM" id="MobiDB-lite"/>
    </source>
</evidence>
<protein>
    <submittedName>
        <fullName evidence="6">Uncharacterized protein</fullName>
    </submittedName>
</protein>
<dbReference type="GO" id="GO:0016020">
    <property type="term" value="C:membrane"/>
    <property type="evidence" value="ECO:0007669"/>
    <property type="project" value="UniProtKB-SubCell"/>
</dbReference>
<comment type="subcellular location">
    <subcellularLocation>
        <location evidence="2">Cytoplasm</location>
    </subcellularLocation>
    <subcellularLocation>
        <location evidence="1">Membrane</location>
    </subcellularLocation>
</comment>
<organism evidence="6 7">
    <name type="scientific">Cirrhinus mrigala</name>
    <name type="common">Mrigala</name>
    <dbReference type="NCBI Taxonomy" id="683832"/>
    <lineage>
        <taxon>Eukaryota</taxon>
        <taxon>Metazoa</taxon>
        <taxon>Chordata</taxon>
        <taxon>Craniata</taxon>
        <taxon>Vertebrata</taxon>
        <taxon>Euteleostomi</taxon>
        <taxon>Actinopterygii</taxon>
        <taxon>Neopterygii</taxon>
        <taxon>Teleostei</taxon>
        <taxon>Ostariophysi</taxon>
        <taxon>Cypriniformes</taxon>
        <taxon>Cyprinidae</taxon>
        <taxon>Labeoninae</taxon>
        <taxon>Labeonini</taxon>
        <taxon>Cirrhinus</taxon>
    </lineage>
</organism>
<evidence type="ECO:0000313" key="6">
    <source>
        <dbReference type="EMBL" id="KAL0187995.1"/>
    </source>
</evidence>
<accession>A0ABD0QP33</accession>
<dbReference type="PANTHER" id="PTHR46184">
    <property type="entry name" value="UNCONVENTIONAL MYOSIN-IXB-LIKE PROTEIN"/>
    <property type="match status" value="1"/>
</dbReference>
<evidence type="ECO:0000256" key="3">
    <source>
        <dbReference type="ARBA" id="ARBA00022490"/>
    </source>
</evidence>
<feature type="compositionally biased region" description="Polar residues" evidence="5">
    <location>
        <begin position="209"/>
        <end position="223"/>
    </location>
</feature>
<gene>
    <name evidence="6" type="ORF">M9458_015094</name>
</gene>
<keyword evidence="4" id="KW-0472">Membrane</keyword>
<dbReference type="InterPro" id="IPR046987">
    <property type="entry name" value="Myo9"/>
</dbReference>
<evidence type="ECO:0000256" key="4">
    <source>
        <dbReference type="ARBA" id="ARBA00023136"/>
    </source>
</evidence>
<dbReference type="AlphaFoldDB" id="A0ABD0QP33"/>
<dbReference type="GO" id="GO:0005737">
    <property type="term" value="C:cytoplasm"/>
    <property type="evidence" value="ECO:0007669"/>
    <property type="project" value="UniProtKB-SubCell"/>
</dbReference>
<proteinExistence type="predicted"/>
<dbReference type="PANTHER" id="PTHR46184:SF3">
    <property type="entry name" value="UNCONVENTIONAL MYOSIN-IXA"/>
    <property type="match status" value="1"/>
</dbReference>
<feature type="compositionally biased region" description="Basic and acidic residues" evidence="5">
    <location>
        <begin position="55"/>
        <end position="68"/>
    </location>
</feature>
<comment type="caution">
    <text evidence="6">The sequence shown here is derived from an EMBL/GenBank/DDBJ whole genome shotgun (WGS) entry which is preliminary data.</text>
</comment>
<evidence type="ECO:0000313" key="7">
    <source>
        <dbReference type="Proteomes" id="UP001529510"/>
    </source>
</evidence>